<evidence type="ECO:0000256" key="1">
    <source>
        <dbReference type="SAM" id="MobiDB-lite"/>
    </source>
</evidence>
<dbReference type="PANTHER" id="PTHR33164">
    <property type="entry name" value="TRANSCRIPTIONAL REGULATOR, MARR FAMILY"/>
    <property type="match status" value="1"/>
</dbReference>
<dbReference type="PRINTS" id="PR00598">
    <property type="entry name" value="HTHMARR"/>
</dbReference>
<gene>
    <name evidence="3" type="ORF">ACFQKB_45820</name>
</gene>
<feature type="domain" description="HTH marR-type" evidence="2">
    <location>
        <begin position="1"/>
        <end position="135"/>
    </location>
</feature>
<name>A0ABW2CZ56_9ACTN</name>
<feature type="compositionally biased region" description="Basic and acidic residues" evidence="1">
    <location>
        <begin position="181"/>
        <end position="191"/>
    </location>
</feature>
<dbReference type="InterPro" id="IPR039422">
    <property type="entry name" value="MarR/SlyA-like"/>
</dbReference>
<keyword evidence="4" id="KW-1185">Reference proteome</keyword>
<dbReference type="RefSeq" id="WP_378048020.1">
    <property type="nucleotide sequence ID" value="NZ_JBHSXE010000001.1"/>
</dbReference>
<dbReference type="EMBL" id="JBHSXS010000071">
    <property type="protein sequence ID" value="MFC6887148.1"/>
    <property type="molecule type" value="Genomic_DNA"/>
</dbReference>
<proteinExistence type="predicted"/>
<dbReference type="Pfam" id="PF01047">
    <property type="entry name" value="MarR"/>
    <property type="match status" value="1"/>
</dbReference>
<protein>
    <submittedName>
        <fullName evidence="3">MarR family winged helix-turn-helix transcriptional regulator</fullName>
    </submittedName>
</protein>
<comment type="caution">
    <text evidence="3">The sequence shown here is derived from an EMBL/GenBank/DDBJ whole genome shotgun (WGS) entry which is preliminary data.</text>
</comment>
<evidence type="ECO:0000313" key="3">
    <source>
        <dbReference type="EMBL" id="MFC6887148.1"/>
    </source>
</evidence>
<organism evidence="3 4">
    <name type="scientific">Actinomadura yumaensis</name>
    <dbReference type="NCBI Taxonomy" id="111807"/>
    <lineage>
        <taxon>Bacteria</taxon>
        <taxon>Bacillati</taxon>
        <taxon>Actinomycetota</taxon>
        <taxon>Actinomycetes</taxon>
        <taxon>Streptosporangiales</taxon>
        <taxon>Thermomonosporaceae</taxon>
        <taxon>Actinomadura</taxon>
    </lineage>
</organism>
<evidence type="ECO:0000259" key="2">
    <source>
        <dbReference type="PROSITE" id="PS50995"/>
    </source>
</evidence>
<dbReference type="PROSITE" id="PS50995">
    <property type="entry name" value="HTH_MARR_2"/>
    <property type="match status" value="1"/>
</dbReference>
<evidence type="ECO:0000313" key="4">
    <source>
        <dbReference type="Proteomes" id="UP001596380"/>
    </source>
</evidence>
<dbReference type="PANTHER" id="PTHR33164:SF43">
    <property type="entry name" value="HTH-TYPE TRANSCRIPTIONAL REPRESSOR YETL"/>
    <property type="match status" value="1"/>
</dbReference>
<reference evidence="4" key="1">
    <citation type="journal article" date="2019" name="Int. J. Syst. Evol. Microbiol.">
        <title>The Global Catalogue of Microorganisms (GCM) 10K type strain sequencing project: providing services to taxonomists for standard genome sequencing and annotation.</title>
        <authorList>
            <consortium name="The Broad Institute Genomics Platform"/>
            <consortium name="The Broad Institute Genome Sequencing Center for Infectious Disease"/>
            <person name="Wu L."/>
            <person name="Ma J."/>
        </authorList>
    </citation>
    <scope>NUCLEOTIDE SEQUENCE [LARGE SCALE GENOMIC DNA]</scope>
    <source>
        <strain evidence="4">JCM 3369</strain>
    </source>
</reference>
<dbReference type="InterPro" id="IPR036388">
    <property type="entry name" value="WH-like_DNA-bd_sf"/>
</dbReference>
<dbReference type="InterPro" id="IPR000835">
    <property type="entry name" value="HTH_MarR-typ"/>
</dbReference>
<dbReference type="InterPro" id="IPR036390">
    <property type="entry name" value="WH_DNA-bd_sf"/>
</dbReference>
<dbReference type="SUPFAM" id="SSF46785">
    <property type="entry name" value="Winged helix' DNA-binding domain"/>
    <property type="match status" value="1"/>
</dbReference>
<dbReference type="Gene3D" id="1.10.10.10">
    <property type="entry name" value="Winged helix-like DNA-binding domain superfamily/Winged helix DNA-binding domain"/>
    <property type="match status" value="1"/>
</dbReference>
<feature type="region of interest" description="Disordered" evidence="1">
    <location>
        <begin position="168"/>
        <end position="191"/>
    </location>
</feature>
<accession>A0ABW2CZ56</accession>
<dbReference type="SMART" id="SM00347">
    <property type="entry name" value="HTH_MARR"/>
    <property type="match status" value="1"/>
</dbReference>
<dbReference type="Proteomes" id="UP001596380">
    <property type="component" value="Unassembled WGS sequence"/>
</dbReference>
<sequence>MHDAERTANLLGAAALAVSDVALVGADGVPGVSRSGMAALVVLSDVPGLGVTELGRRVGLTQSAAARMVDSLEEAGLVRRRRGAGRGVPVAVTERGGEAARAVLSARGAPLAELVGVLDEEERASLDVLLGKLLAALYERVGNAELMCRMCDRACCVRGAVCPVGQAERDRRSRASGGGGEVRDAREGGEG</sequence>